<dbReference type="GO" id="GO:0046872">
    <property type="term" value="F:metal ion binding"/>
    <property type="evidence" value="ECO:0007669"/>
    <property type="project" value="UniProtKB-KW"/>
</dbReference>
<sequence>MSRSSFSLFTWTIGTQSILKLAAVVCVFHCMTGMAESSERPNIILLLADDLGYGDLSCFGSPAVKTPNLDRLASEGKKFTRFYAASAVCSPTRAAVLTGRYPLRFGITKHFNDVNQWLPESATTVAELLQDAGYNTAHLGKWHLGGLHVDAEGKRLDDQPGPRQHGFDFYQTQIEQQPVRGRMGRERTLFRQGGTVLLRNDRRVTEDDAYYSKHLTDANGDFAVELIEKFAAEDKPFFLNAWWLVPHKPYEPAPEPHWSDTAAEGISEAQHCFRSMVAHMDAKVGQILDKLDELGIADTTLVLFTSDNGAAFEGFIGDLKGGKTDLHDGGIRVPMIVRWPGKILAGQTSDAFGHSNDLLPTFCEAAEVELPSDLPIDGRSLLPHMKGEAPPSDEARGTVFWQLDLYKSIQRHYPKPKPYATEVAMRGKWKLLALSGTPVELFNVESDPNEQQNVVEDHPELVESLSAELKEWLNAPRTLRR</sequence>
<dbReference type="Proteomes" id="UP000316213">
    <property type="component" value="Unassembled WGS sequence"/>
</dbReference>
<evidence type="ECO:0000256" key="1">
    <source>
        <dbReference type="ARBA" id="ARBA00008779"/>
    </source>
</evidence>
<dbReference type="SUPFAM" id="SSF53649">
    <property type="entry name" value="Alkaline phosphatase-like"/>
    <property type="match status" value="1"/>
</dbReference>
<dbReference type="InterPro" id="IPR000917">
    <property type="entry name" value="Sulfatase_N"/>
</dbReference>
<keyword evidence="7" id="KW-1185">Reference proteome</keyword>
<gene>
    <name evidence="6" type="primary">atsA_72</name>
    <name evidence="6" type="ORF">Pla100_53850</name>
</gene>
<dbReference type="Gene3D" id="3.30.1120.10">
    <property type="match status" value="1"/>
</dbReference>
<dbReference type="EMBL" id="SJPM01000016">
    <property type="protein sequence ID" value="TWT91211.1"/>
    <property type="molecule type" value="Genomic_DNA"/>
</dbReference>
<organism evidence="6 7">
    <name type="scientific">Neorhodopirellula pilleata</name>
    <dbReference type="NCBI Taxonomy" id="2714738"/>
    <lineage>
        <taxon>Bacteria</taxon>
        <taxon>Pseudomonadati</taxon>
        <taxon>Planctomycetota</taxon>
        <taxon>Planctomycetia</taxon>
        <taxon>Pirellulales</taxon>
        <taxon>Pirellulaceae</taxon>
        <taxon>Neorhodopirellula</taxon>
    </lineage>
</organism>
<evidence type="ECO:0000256" key="4">
    <source>
        <dbReference type="ARBA" id="ARBA00022837"/>
    </source>
</evidence>
<dbReference type="InterPro" id="IPR050738">
    <property type="entry name" value="Sulfatase"/>
</dbReference>
<proteinExistence type="inferred from homology"/>
<keyword evidence="2" id="KW-0479">Metal-binding</keyword>
<dbReference type="Pfam" id="PF00884">
    <property type="entry name" value="Sulfatase"/>
    <property type="match status" value="1"/>
</dbReference>
<protein>
    <submittedName>
        <fullName evidence="6">Arylsulfatase</fullName>
        <ecNumber evidence="6">3.1.6.1</ecNumber>
    </submittedName>
</protein>
<dbReference type="InterPro" id="IPR017850">
    <property type="entry name" value="Alkaline_phosphatase_core_sf"/>
</dbReference>
<dbReference type="AlphaFoldDB" id="A0A5C5ZW52"/>
<evidence type="ECO:0000256" key="2">
    <source>
        <dbReference type="ARBA" id="ARBA00022723"/>
    </source>
</evidence>
<dbReference type="EC" id="3.1.6.1" evidence="6"/>
<keyword evidence="4" id="KW-0106">Calcium</keyword>
<comment type="similarity">
    <text evidence="1">Belongs to the sulfatase family.</text>
</comment>
<evidence type="ECO:0000313" key="6">
    <source>
        <dbReference type="EMBL" id="TWT91211.1"/>
    </source>
</evidence>
<dbReference type="InterPro" id="IPR024607">
    <property type="entry name" value="Sulfatase_CS"/>
</dbReference>
<dbReference type="PANTHER" id="PTHR42693">
    <property type="entry name" value="ARYLSULFATASE FAMILY MEMBER"/>
    <property type="match status" value="1"/>
</dbReference>
<reference evidence="6 7" key="1">
    <citation type="submission" date="2019-02" db="EMBL/GenBank/DDBJ databases">
        <title>Deep-cultivation of Planctomycetes and their phenomic and genomic characterization uncovers novel biology.</title>
        <authorList>
            <person name="Wiegand S."/>
            <person name="Jogler M."/>
            <person name="Boedeker C."/>
            <person name="Pinto D."/>
            <person name="Vollmers J."/>
            <person name="Rivas-Marin E."/>
            <person name="Kohn T."/>
            <person name="Peeters S.H."/>
            <person name="Heuer A."/>
            <person name="Rast P."/>
            <person name="Oberbeckmann S."/>
            <person name="Bunk B."/>
            <person name="Jeske O."/>
            <person name="Meyerdierks A."/>
            <person name="Storesund J.E."/>
            <person name="Kallscheuer N."/>
            <person name="Luecker S."/>
            <person name="Lage O.M."/>
            <person name="Pohl T."/>
            <person name="Merkel B.J."/>
            <person name="Hornburger P."/>
            <person name="Mueller R.-W."/>
            <person name="Bruemmer F."/>
            <person name="Labrenz M."/>
            <person name="Spormann A.M."/>
            <person name="Op Den Camp H."/>
            <person name="Overmann J."/>
            <person name="Amann R."/>
            <person name="Jetten M.S.M."/>
            <person name="Mascher T."/>
            <person name="Medema M.H."/>
            <person name="Devos D.P."/>
            <person name="Kaster A.-K."/>
            <person name="Ovreas L."/>
            <person name="Rohde M."/>
            <person name="Galperin M.Y."/>
            <person name="Jogler C."/>
        </authorList>
    </citation>
    <scope>NUCLEOTIDE SEQUENCE [LARGE SCALE GENOMIC DNA]</scope>
    <source>
        <strain evidence="6 7">Pla100</strain>
    </source>
</reference>
<comment type="caution">
    <text evidence="6">The sequence shown here is derived from an EMBL/GenBank/DDBJ whole genome shotgun (WGS) entry which is preliminary data.</text>
</comment>
<evidence type="ECO:0000259" key="5">
    <source>
        <dbReference type="Pfam" id="PF00884"/>
    </source>
</evidence>
<evidence type="ECO:0000256" key="3">
    <source>
        <dbReference type="ARBA" id="ARBA00022801"/>
    </source>
</evidence>
<evidence type="ECO:0000313" key="7">
    <source>
        <dbReference type="Proteomes" id="UP000316213"/>
    </source>
</evidence>
<dbReference type="FunFam" id="3.40.720.10:FF:000143">
    <property type="entry name" value="N-acetylgalactosamine-6-sulfate sulfatase"/>
    <property type="match status" value="1"/>
</dbReference>
<dbReference type="GO" id="GO:0004065">
    <property type="term" value="F:arylsulfatase activity"/>
    <property type="evidence" value="ECO:0007669"/>
    <property type="project" value="UniProtKB-EC"/>
</dbReference>
<dbReference type="PANTHER" id="PTHR42693:SF53">
    <property type="entry name" value="ENDO-4-O-SULFATASE"/>
    <property type="match status" value="1"/>
</dbReference>
<dbReference type="Gene3D" id="3.40.720.10">
    <property type="entry name" value="Alkaline Phosphatase, subunit A"/>
    <property type="match status" value="1"/>
</dbReference>
<feature type="domain" description="Sulfatase N-terminal" evidence="5">
    <location>
        <begin position="41"/>
        <end position="367"/>
    </location>
</feature>
<accession>A0A5C5ZW52</accession>
<keyword evidence="3 6" id="KW-0378">Hydrolase</keyword>
<name>A0A5C5ZW52_9BACT</name>
<dbReference type="PROSITE" id="PS00523">
    <property type="entry name" value="SULFATASE_1"/>
    <property type="match status" value="1"/>
</dbReference>